<comment type="subunit">
    <text evidence="3">Homotrimer.</text>
</comment>
<evidence type="ECO:0000256" key="3">
    <source>
        <dbReference type="ARBA" id="ARBA00011233"/>
    </source>
</evidence>
<dbReference type="InterPro" id="IPR000887">
    <property type="entry name" value="Aldlse_KDPG_KHG"/>
</dbReference>
<keyword evidence="5" id="KW-0119">Carbohydrate metabolism</keyword>
<dbReference type="EC" id="4.1.2.14" evidence="6"/>
<name>A0ABT9WWP4_9BACI</name>
<evidence type="ECO:0000313" key="7">
    <source>
        <dbReference type="Proteomes" id="UP001223586"/>
    </source>
</evidence>
<keyword evidence="4 6" id="KW-0456">Lyase</keyword>
<accession>A0ABT9WWP4</accession>
<comment type="caution">
    <text evidence="6">The sequence shown here is derived from an EMBL/GenBank/DDBJ whole genome shotgun (WGS) entry which is preliminary data.</text>
</comment>
<evidence type="ECO:0000256" key="2">
    <source>
        <dbReference type="ARBA" id="ARBA00006906"/>
    </source>
</evidence>
<proteinExistence type="inferred from homology"/>
<dbReference type="EC" id="4.1.3.42" evidence="6"/>
<dbReference type="NCBIfam" id="TIGR01182">
    <property type="entry name" value="eda"/>
    <property type="match status" value="1"/>
</dbReference>
<evidence type="ECO:0000313" key="6">
    <source>
        <dbReference type="EMBL" id="MDQ0177601.1"/>
    </source>
</evidence>
<dbReference type="PANTHER" id="PTHR30246">
    <property type="entry name" value="2-KETO-3-DEOXY-6-PHOSPHOGLUCONATE ALDOLASE"/>
    <property type="match status" value="1"/>
</dbReference>
<dbReference type="SUPFAM" id="SSF51569">
    <property type="entry name" value="Aldolase"/>
    <property type="match status" value="1"/>
</dbReference>
<evidence type="ECO:0000256" key="5">
    <source>
        <dbReference type="ARBA" id="ARBA00023277"/>
    </source>
</evidence>
<protein>
    <submittedName>
        <fullName evidence="6">2-dehydro-3-deoxyphosphogluconate aldolase/(4S)-4-hydroxy-2-oxoglutarate aldolase</fullName>
        <ecNumber evidence="6">4.1.2.14</ecNumber>
        <ecNumber evidence="6">4.1.3.42</ecNumber>
    </submittedName>
</protein>
<dbReference type="GO" id="GO:0008675">
    <property type="term" value="F:2-dehydro-3-deoxy-phosphogluconate aldolase activity"/>
    <property type="evidence" value="ECO:0007669"/>
    <property type="project" value="UniProtKB-EC"/>
</dbReference>
<gene>
    <name evidence="6" type="ORF">J2S08_003481</name>
</gene>
<dbReference type="CDD" id="cd00452">
    <property type="entry name" value="KDPG_aldolase"/>
    <property type="match status" value="1"/>
</dbReference>
<organism evidence="6 7">
    <name type="scientific">Bacillus chungangensis</name>
    <dbReference type="NCBI Taxonomy" id="587633"/>
    <lineage>
        <taxon>Bacteria</taxon>
        <taxon>Bacillati</taxon>
        <taxon>Bacillota</taxon>
        <taxon>Bacilli</taxon>
        <taxon>Bacillales</taxon>
        <taxon>Bacillaceae</taxon>
        <taxon>Bacillus</taxon>
    </lineage>
</organism>
<dbReference type="PANTHER" id="PTHR30246:SF1">
    <property type="entry name" value="2-DEHYDRO-3-DEOXY-6-PHOSPHOGALACTONATE ALDOLASE-RELATED"/>
    <property type="match status" value="1"/>
</dbReference>
<evidence type="ECO:0000256" key="1">
    <source>
        <dbReference type="ARBA" id="ARBA00004761"/>
    </source>
</evidence>
<dbReference type="Gene3D" id="3.20.20.70">
    <property type="entry name" value="Aldolase class I"/>
    <property type="match status" value="1"/>
</dbReference>
<keyword evidence="7" id="KW-1185">Reference proteome</keyword>
<reference evidence="6 7" key="1">
    <citation type="submission" date="2023-07" db="EMBL/GenBank/DDBJ databases">
        <title>Genomic Encyclopedia of Type Strains, Phase IV (KMG-IV): sequencing the most valuable type-strain genomes for metagenomic binning, comparative biology and taxonomic classification.</title>
        <authorList>
            <person name="Goeker M."/>
        </authorList>
    </citation>
    <scope>NUCLEOTIDE SEQUENCE [LARGE SCALE GENOMIC DNA]</scope>
    <source>
        <strain evidence="6 7">DSM 23837</strain>
    </source>
</reference>
<dbReference type="EMBL" id="JAUSTT010000024">
    <property type="protein sequence ID" value="MDQ0177601.1"/>
    <property type="molecule type" value="Genomic_DNA"/>
</dbReference>
<dbReference type="InterPro" id="IPR013785">
    <property type="entry name" value="Aldolase_TIM"/>
</dbReference>
<dbReference type="Proteomes" id="UP001223586">
    <property type="component" value="Unassembled WGS sequence"/>
</dbReference>
<evidence type="ECO:0000256" key="4">
    <source>
        <dbReference type="ARBA" id="ARBA00023239"/>
    </source>
</evidence>
<comment type="similarity">
    <text evidence="2">Belongs to the KHG/KDPG aldolase family.</text>
</comment>
<dbReference type="Pfam" id="PF01081">
    <property type="entry name" value="Aldolase"/>
    <property type="match status" value="1"/>
</dbReference>
<sequence>MSFNKGNIVAIIRGVDPLEVISIQEALLEGGINWVEVSLSEEGKGLACIRKLHEKFRQDIYLGVGTVTTADQARKAIAAGARFVLTPGWDKELIQELKKLNVDIYPSVFSPGEVMQALHQNVQVLKLFPAANLGTNYIKNLKGPFPNIDLMAVGGITVDNILDYYHAGCSYFGLGSDLVPRGATKKDKEQIKNKARQYVSVLKNAGV</sequence>
<comment type="pathway">
    <text evidence="1">Carbohydrate acid metabolism.</text>
</comment>
<dbReference type="GO" id="GO:0106009">
    <property type="term" value="F:(4S)-4-hydroxy-2-oxoglutarate aldolase activity"/>
    <property type="evidence" value="ECO:0007669"/>
    <property type="project" value="UniProtKB-EC"/>
</dbReference>
<dbReference type="RefSeq" id="WP_307231722.1">
    <property type="nucleotide sequence ID" value="NZ_JAUSTT010000024.1"/>
</dbReference>